<dbReference type="InterPro" id="IPR017871">
    <property type="entry name" value="ABC_transporter-like_CS"/>
</dbReference>
<dbReference type="GO" id="GO:0016887">
    <property type="term" value="F:ATP hydrolysis activity"/>
    <property type="evidence" value="ECO:0007669"/>
    <property type="project" value="InterPro"/>
</dbReference>
<gene>
    <name evidence="6" type="ORF">DMP07_04730</name>
</gene>
<organism evidence="6 7">
    <name type="scientific">Slackia faecicanis</name>
    <dbReference type="NCBI Taxonomy" id="255723"/>
    <lineage>
        <taxon>Bacteria</taxon>
        <taxon>Bacillati</taxon>
        <taxon>Actinomycetota</taxon>
        <taxon>Coriobacteriia</taxon>
        <taxon>Eggerthellales</taxon>
        <taxon>Eggerthellaceae</taxon>
        <taxon>Slackia</taxon>
    </lineage>
</organism>
<evidence type="ECO:0000256" key="2">
    <source>
        <dbReference type="ARBA" id="ARBA00022448"/>
    </source>
</evidence>
<dbReference type="GO" id="GO:0055085">
    <property type="term" value="P:transmembrane transport"/>
    <property type="evidence" value="ECO:0007669"/>
    <property type="project" value="UniProtKB-ARBA"/>
</dbReference>
<dbReference type="Gene3D" id="3.40.50.300">
    <property type="entry name" value="P-loop containing nucleotide triphosphate hydrolases"/>
    <property type="match status" value="1"/>
</dbReference>
<dbReference type="EMBL" id="QICB01000002">
    <property type="protein sequence ID" value="RNL20885.1"/>
    <property type="molecule type" value="Genomic_DNA"/>
</dbReference>
<dbReference type="Pfam" id="PF00005">
    <property type="entry name" value="ABC_tran"/>
    <property type="match status" value="1"/>
</dbReference>
<evidence type="ECO:0000256" key="4">
    <source>
        <dbReference type="ARBA" id="ARBA00022840"/>
    </source>
</evidence>
<evidence type="ECO:0000256" key="1">
    <source>
        <dbReference type="ARBA" id="ARBA00005417"/>
    </source>
</evidence>
<reference evidence="7" key="1">
    <citation type="submission" date="2018-05" db="EMBL/GenBank/DDBJ databases">
        <title>Genome Sequencing of selected type strains of the family Eggerthellaceae.</title>
        <authorList>
            <person name="Danylec N."/>
            <person name="Stoll D.A."/>
            <person name="Doetsch A."/>
            <person name="Huch M."/>
        </authorList>
    </citation>
    <scope>NUCLEOTIDE SEQUENCE [LARGE SCALE GENOMIC DNA]</scope>
    <source>
        <strain evidence="7">DSM 17537</strain>
    </source>
</reference>
<protein>
    <submittedName>
        <fullName evidence="6">ABC transporter ATP-binding protein</fullName>
    </submittedName>
</protein>
<dbReference type="SMART" id="SM00382">
    <property type="entry name" value="AAA"/>
    <property type="match status" value="1"/>
</dbReference>
<dbReference type="InterPro" id="IPR003439">
    <property type="entry name" value="ABC_transporter-like_ATP-bd"/>
</dbReference>
<dbReference type="InterPro" id="IPR050319">
    <property type="entry name" value="ABC_transp_ATP-bind"/>
</dbReference>
<dbReference type="PROSITE" id="PS00211">
    <property type="entry name" value="ABC_TRANSPORTER_1"/>
    <property type="match status" value="1"/>
</dbReference>
<dbReference type="PROSITE" id="PS50893">
    <property type="entry name" value="ABC_TRANSPORTER_2"/>
    <property type="match status" value="1"/>
</dbReference>
<comment type="similarity">
    <text evidence="1">Belongs to the ABC transporter superfamily.</text>
</comment>
<keyword evidence="4 6" id="KW-0067">ATP-binding</keyword>
<dbReference type="Proteomes" id="UP000267368">
    <property type="component" value="Unassembled WGS sequence"/>
</dbReference>
<keyword evidence="7" id="KW-1185">Reference proteome</keyword>
<dbReference type="AlphaFoldDB" id="A0A3N0AGR6"/>
<evidence type="ECO:0000313" key="7">
    <source>
        <dbReference type="Proteomes" id="UP000267368"/>
    </source>
</evidence>
<dbReference type="InterPro" id="IPR027417">
    <property type="entry name" value="P-loop_NTPase"/>
</dbReference>
<comment type="caution">
    <text evidence="6">The sequence shown here is derived from an EMBL/GenBank/DDBJ whole genome shotgun (WGS) entry which is preliminary data.</text>
</comment>
<dbReference type="PANTHER" id="PTHR43776:SF7">
    <property type="entry name" value="D,D-DIPEPTIDE TRANSPORT ATP-BINDING PROTEIN DDPF-RELATED"/>
    <property type="match status" value="1"/>
</dbReference>
<evidence type="ECO:0000256" key="3">
    <source>
        <dbReference type="ARBA" id="ARBA00022741"/>
    </source>
</evidence>
<dbReference type="GO" id="GO:0005524">
    <property type="term" value="F:ATP binding"/>
    <property type="evidence" value="ECO:0007669"/>
    <property type="project" value="UniProtKB-KW"/>
</dbReference>
<name>A0A3N0AGR6_9ACTN</name>
<keyword evidence="3" id="KW-0547">Nucleotide-binding</keyword>
<dbReference type="SUPFAM" id="SSF52540">
    <property type="entry name" value="P-loop containing nucleoside triphosphate hydrolases"/>
    <property type="match status" value="1"/>
</dbReference>
<sequence length="198" mass="21862">MLQACDIEFSYGKTPILEGVNIAVAPGERVALSAPSGRGKTTLCKILSGYDEPQKGTVTVDGAPLPRKGVSPVQMIWQHPERMLDPLMTMEKSLAECPCDAATLAALREEIGVRDEWLTRRPRELSGGELQRFCIVRALACSPRYLICDEISTMLDALTQADLWKRLLRWADETGAGLVTVTHSPMLRDRIATRVVEL</sequence>
<evidence type="ECO:0000259" key="5">
    <source>
        <dbReference type="PROSITE" id="PS50893"/>
    </source>
</evidence>
<dbReference type="OrthoDB" id="2986442at2"/>
<dbReference type="InterPro" id="IPR003593">
    <property type="entry name" value="AAA+_ATPase"/>
</dbReference>
<feature type="domain" description="ABC transporter" evidence="5">
    <location>
        <begin position="2"/>
        <end position="198"/>
    </location>
</feature>
<proteinExistence type="inferred from homology"/>
<evidence type="ECO:0000313" key="6">
    <source>
        <dbReference type="EMBL" id="RNL20885.1"/>
    </source>
</evidence>
<dbReference type="PANTHER" id="PTHR43776">
    <property type="entry name" value="TRANSPORT ATP-BINDING PROTEIN"/>
    <property type="match status" value="1"/>
</dbReference>
<keyword evidence="2" id="KW-0813">Transport</keyword>
<accession>A0A3N0AGR6</accession>